<dbReference type="InterPro" id="IPR050140">
    <property type="entry name" value="SRY-related_HMG-box_TF-like"/>
</dbReference>
<dbReference type="GO" id="GO:0030182">
    <property type="term" value="P:neuron differentiation"/>
    <property type="evidence" value="ECO:0007669"/>
    <property type="project" value="TreeGrafter"/>
</dbReference>
<gene>
    <name evidence="8" type="primary">LOC108622722</name>
</gene>
<dbReference type="GO" id="GO:0001228">
    <property type="term" value="F:DNA-binding transcription activator activity, RNA polymerase II-specific"/>
    <property type="evidence" value="ECO:0007669"/>
    <property type="project" value="TreeGrafter"/>
</dbReference>
<evidence type="ECO:0000313" key="8">
    <source>
        <dbReference type="RefSeq" id="XP_017876269.1"/>
    </source>
</evidence>
<dbReference type="Pfam" id="PF00505">
    <property type="entry name" value="HMG_box"/>
    <property type="match status" value="1"/>
</dbReference>
<dbReference type="Gene3D" id="1.10.30.10">
    <property type="entry name" value="High mobility group box domain"/>
    <property type="match status" value="1"/>
</dbReference>
<dbReference type="GO" id="GO:0000122">
    <property type="term" value="P:negative regulation of transcription by RNA polymerase II"/>
    <property type="evidence" value="ECO:0007669"/>
    <property type="project" value="TreeGrafter"/>
</dbReference>
<evidence type="ECO:0000256" key="4">
    <source>
        <dbReference type="PROSITE-ProRule" id="PRU00267"/>
    </source>
</evidence>
<dbReference type="CDD" id="cd01388">
    <property type="entry name" value="HMG-box_SoxB"/>
    <property type="match status" value="1"/>
</dbReference>
<dbReference type="FunFam" id="1.10.30.10:FF:000002">
    <property type="entry name" value="transcription factor Sox-2"/>
    <property type="match status" value="1"/>
</dbReference>
<dbReference type="KEGG" id="ccal:108622722"/>
<dbReference type="AlphaFoldDB" id="A0AAJ7ISU1"/>
<dbReference type="PROSITE" id="PS50118">
    <property type="entry name" value="HMG_BOX_2"/>
    <property type="match status" value="1"/>
</dbReference>
<dbReference type="InterPro" id="IPR009071">
    <property type="entry name" value="HMG_box_dom"/>
</dbReference>
<comment type="subcellular location">
    <subcellularLocation>
        <location evidence="1">Nucleus</location>
    </subcellularLocation>
</comment>
<evidence type="ECO:0000256" key="2">
    <source>
        <dbReference type="ARBA" id="ARBA00023125"/>
    </source>
</evidence>
<accession>A0AAJ7ISU1</accession>
<feature type="compositionally biased region" description="Low complexity" evidence="5">
    <location>
        <begin position="266"/>
        <end position="282"/>
    </location>
</feature>
<dbReference type="Proteomes" id="UP000694925">
    <property type="component" value="Unplaced"/>
</dbReference>
<dbReference type="InterPro" id="IPR036910">
    <property type="entry name" value="HMG_box_dom_sf"/>
</dbReference>
<dbReference type="SMART" id="SM00398">
    <property type="entry name" value="HMG"/>
    <property type="match status" value="1"/>
</dbReference>
<feature type="compositionally biased region" description="Polar residues" evidence="5">
    <location>
        <begin position="283"/>
        <end position="293"/>
    </location>
</feature>
<dbReference type="GeneID" id="108622722"/>
<dbReference type="PANTHER" id="PTHR10270:SF327">
    <property type="entry name" value="PROTEIN CBG16280"/>
    <property type="match status" value="1"/>
</dbReference>
<evidence type="ECO:0000313" key="7">
    <source>
        <dbReference type="Proteomes" id="UP000694925"/>
    </source>
</evidence>
<keyword evidence="3 4" id="KW-0539">Nucleus</keyword>
<reference evidence="8" key="1">
    <citation type="submission" date="2025-08" db="UniProtKB">
        <authorList>
            <consortium name="RefSeq"/>
        </authorList>
    </citation>
    <scope>IDENTIFICATION</scope>
    <source>
        <tissue evidence="8">Whole body</tissue>
    </source>
</reference>
<dbReference type="GO" id="GO:0005634">
    <property type="term" value="C:nucleus"/>
    <property type="evidence" value="ECO:0007669"/>
    <property type="project" value="UniProtKB-SubCell"/>
</dbReference>
<dbReference type="RefSeq" id="XP_017876269.1">
    <property type="nucleotide sequence ID" value="XM_018020780.2"/>
</dbReference>
<dbReference type="GO" id="GO:0000978">
    <property type="term" value="F:RNA polymerase II cis-regulatory region sequence-specific DNA binding"/>
    <property type="evidence" value="ECO:0007669"/>
    <property type="project" value="TreeGrafter"/>
</dbReference>
<keyword evidence="2 4" id="KW-0238">DNA-binding</keyword>
<dbReference type="SUPFAM" id="SSF47095">
    <property type="entry name" value="HMG-box"/>
    <property type="match status" value="1"/>
</dbReference>
<organism evidence="7 8">
    <name type="scientific">Ceratina calcarata</name>
    <dbReference type="NCBI Taxonomy" id="156304"/>
    <lineage>
        <taxon>Eukaryota</taxon>
        <taxon>Metazoa</taxon>
        <taxon>Ecdysozoa</taxon>
        <taxon>Arthropoda</taxon>
        <taxon>Hexapoda</taxon>
        <taxon>Insecta</taxon>
        <taxon>Pterygota</taxon>
        <taxon>Neoptera</taxon>
        <taxon>Endopterygota</taxon>
        <taxon>Hymenoptera</taxon>
        <taxon>Apocrita</taxon>
        <taxon>Aculeata</taxon>
        <taxon>Apoidea</taxon>
        <taxon>Anthophila</taxon>
        <taxon>Apidae</taxon>
        <taxon>Ceratina</taxon>
        <taxon>Zadontomerus</taxon>
    </lineage>
</organism>
<dbReference type="GO" id="GO:0007420">
    <property type="term" value="P:brain development"/>
    <property type="evidence" value="ECO:0007669"/>
    <property type="project" value="TreeGrafter"/>
</dbReference>
<protein>
    <submittedName>
        <fullName evidence="8">SOX domain-containing protein dichaete-like</fullName>
    </submittedName>
</protein>
<name>A0AAJ7ISU1_9HYME</name>
<evidence type="ECO:0000259" key="6">
    <source>
        <dbReference type="PROSITE" id="PS50118"/>
    </source>
</evidence>
<feature type="domain" description="HMG box" evidence="6">
    <location>
        <begin position="43"/>
        <end position="111"/>
    </location>
</feature>
<sequence length="308" mass="33634">MMGSHQQHPGYGFLSGMDLHSVHHVTQDMNINQQQQLSPEQHIKRPMNAFMVWSRIQRKKIALDNPKMHNSEISKRLGAEWKLLSDSEKRPFIDEAKRLRAMHMKEHPDYKYRPRRKPKLPVSVVTSKAGPMSPGGFASFSLPPYFAAPAGPPHHHHHHLDYPPLAPYFAPTFDTVHLGKLVSGNGTTPSTSVATADAMNNNAASAAAVVSSFYSGLYTTAGKPYPSTASQLCPLFANGHPVTPTAHHHPLMFPTSSTSTGPIAMTTSSPGSSPGSTSISSSHQQMPAPNPNATLDMEQLRRPVSVIF</sequence>
<keyword evidence="7" id="KW-1185">Reference proteome</keyword>
<evidence type="ECO:0000256" key="5">
    <source>
        <dbReference type="SAM" id="MobiDB-lite"/>
    </source>
</evidence>
<evidence type="ECO:0000256" key="1">
    <source>
        <dbReference type="ARBA" id="ARBA00004123"/>
    </source>
</evidence>
<evidence type="ECO:0000256" key="3">
    <source>
        <dbReference type="ARBA" id="ARBA00023242"/>
    </source>
</evidence>
<feature type="DNA-binding region" description="HMG box" evidence="4">
    <location>
        <begin position="43"/>
        <end position="111"/>
    </location>
</feature>
<proteinExistence type="predicted"/>
<feature type="region of interest" description="Disordered" evidence="5">
    <location>
        <begin position="257"/>
        <end position="294"/>
    </location>
</feature>
<dbReference type="PANTHER" id="PTHR10270">
    <property type="entry name" value="SOX TRANSCRIPTION FACTOR"/>
    <property type="match status" value="1"/>
</dbReference>